<dbReference type="SUPFAM" id="SSF103473">
    <property type="entry name" value="MFS general substrate transporter"/>
    <property type="match status" value="1"/>
</dbReference>
<dbReference type="InterPro" id="IPR020846">
    <property type="entry name" value="MFS_dom"/>
</dbReference>
<feature type="transmembrane region" description="Helical" evidence="6">
    <location>
        <begin position="16"/>
        <end position="38"/>
    </location>
</feature>
<keyword evidence="3 6" id="KW-0812">Transmembrane</keyword>
<dbReference type="Proteomes" id="UP000431269">
    <property type="component" value="Chromosome"/>
</dbReference>
<feature type="transmembrane region" description="Helical" evidence="6">
    <location>
        <begin position="112"/>
        <end position="134"/>
    </location>
</feature>
<evidence type="ECO:0000313" key="9">
    <source>
        <dbReference type="Proteomes" id="UP000431269"/>
    </source>
</evidence>
<feature type="transmembrane region" description="Helical" evidence="6">
    <location>
        <begin position="58"/>
        <end position="75"/>
    </location>
</feature>
<evidence type="ECO:0000256" key="3">
    <source>
        <dbReference type="ARBA" id="ARBA00022692"/>
    </source>
</evidence>
<feature type="transmembrane region" description="Helical" evidence="6">
    <location>
        <begin position="272"/>
        <end position="295"/>
    </location>
</feature>
<evidence type="ECO:0000256" key="1">
    <source>
        <dbReference type="ARBA" id="ARBA00004141"/>
    </source>
</evidence>
<feature type="transmembrane region" description="Helical" evidence="6">
    <location>
        <begin position="368"/>
        <end position="390"/>
    </location>
</feature>
<keyword evidence="9" id="KW-1185">Reference proteome</keyword>
<feature type="transmembrane region" description="Helical" evidence="6">
    <location>
        <begin position="402"/>
        <end position="423"/>
    </location>
</feature>
<feature type="domain" description="Major facilitator superfamily (MFS) profile" evidence="7">
    <location>
        <begin position="20"/>
        <end position="428"/>
    </location>
</feature>
<dbReference type="Pfam" id="PF07690">
    <property type="entry name" value="MFS_1"/>
    <property type="match status" value="1"/>
</dbReference>
<dbReference type="Gene3D" id="1.20.1250.20">
    <property type="entry name" value="MFS general substrate transporter like domains"/>
    <property type="match status" value="2"/>
</dbReference>
<evidence type="ECO:0000256" key="6">
    <source>
        <dbReference type="SAM" id="Phobius"/>
    </source>
</evidence>
<evidence type="ECO:0000256" key="2">
    <source>
        <dbReference type="ARBA" id="ARBA00022448"/>
    </source>
</evidence>
<feature type="transmembrane region" description="Helical" evidence="6">
    <location>
        <begin position="335"/>
        <end position="356"/>
    </location>
</feature>
<organism evidence="8 9">
    <name type="scientific">Terricaulis silvestris</name>
    <dbReference type="NCBI Taxonomy" id="2686094"/>
    <lineage>
        <taxon>Bacteria</taxon>
        <taxon>Pseudomonadati</taxon>
        <taxon>Pseudomonadota</taxon>
        <taxon>Alphaproteobacteria</taxon>
        <taxon>Caulobacterales</taxon>
        <taxon>Caulobacteraceae</taxon>
        <taxon>Terricaulis</taxon>
    </lineage>
</organism>
<feature type="transmembrane region" description="Helical" evidence="6">
    <location>
        <begin position="307"/>
        <end position="329"/>
    </location>
</feature>
<comment type="subcellular location">
    <subcellularLocation>
        <location evidence="1">Membrane</location>
        <topology evidence="1">Multi-pass membrane protein</topology>
    </subcellularLocation>
</comment>
<dbReference type="InterPro" id="IPR044770">
    <property type="entry name" value="MFS_spinster-like"/>
</dbReference>
<proteinExistence type="predicted"/>
<accession>A0A6I6MGC5</accession>
<dbReference type="AlphaFoldDB" id="A0A6I6MGC5"/>
<feature type="transmembrane region" description="Helical" evidence="6">
    <location>
        <begin position="87"/>
        <end position="106"/>
    </location>
</feature>
<dbReference type="PANTHER" id="PTHR23505">
    <property type="entry name" value="SPINSTER"/>
    <property type="match status" value="1"/>
</dbReference>
<sequence>MTQLDAAPSAVRRNAGWIWVIAALALCHAHAIASLHVVNILVDPIKASLSISDTQFSLLQGAAVAILAGVLGLPMARIADGGRRRTVILAGLLVWSAGSLLSAFAQDFASMFAARAMVGVGEIVLFPAALSWIYDAAPPKRIAAAIGAFGAGGPLGAAAALAGGGWLVAHAEDVGRVAPWLANFESWRVAFLALAFLGVVAAAALALAPGDRSGAGAGRAASTGLAQELWRDWRAYAGVSGGFIMFSIAVLAINAWAPTYLIRVRGLDAEAAGGLVGAVAISGAVAGAWLAGIAADALRVRGRSDAAILLAIGFVGLLAVSALGLVVVVPLGLATVFLFAAYALMATPTVLGGFALQQISPPAMRAQIMALHVLLVNVIALTAGPAGVALTTDYVFGAPAAVGQSLALVVTIAAALAIATFVVTKRAFKTSAELREC</sequence>
<dbReference type="KEGG" id="tsv:DSM104635_00462"/>
<feature type="transmembrane region" description="Helical" evidence="6">
    <location>
        <begin position="146"/>
        <end position="169"/>
    </location>
</feature>
<dbReference type="GO" id="GO:0016020">
    <property type="term" value="C:membrane"/>
    <property type="evidence" value="ECO:0007669"/>
    <property type="project" value="UniProtKB-SubCell"/>
</dbReference>
<dbReference type="RefSeq" id="WP_158764649.1">
    <property type="nucleotide sequence ID" value="NZ_CP047045.1"/>
</dbReference>
<dbReference type="InterPro" id="IPR011701">
    <property type="entry name" value="MFS"/>
</dbReference>
<dbReference type="InterPro" id="IPR036259">
    <property type="entry name" value="MFS_trans_sf"/>
</dbReference>
<evidence type="ECO:0000313" key="8">
    <source>
        <dbReference type="EMBL" id="QGZ93650.1"/>
    </source>
</evidence>
<keyword evidence="5 6" id="KW-0472">Membrane</keyword>
<dbReference type="PANTHER" id="PTHR23505:SF79">
    <property type="entry name" value="PROTEIN SPINSTER"/>
    <property type="match status" value="1"/>
</dbReference>
<keyword evidence="4 6" id="KW-1133">Transmembrane helix</keyword>
<dbReference type="EMBL" id="CP047045">
    <property type="protein sequence ID" value="QGZ93650.1"/>
    <property type="molecule type" value="Genomic_DNA"/>
</dbReference>
<dbReference type="GO" id="GO:0022857">
    <property type="term" value="F:transmembrane transporter activity"/>
    <property type="evidence" value="ECO:0007669"/>
    <property type="project" value="InterPro"/>
</dbReference>
<feature type="transmembrane region" description="Helical" evidence="6">
    <location>
        <begin position="189"/>
        <end position="208"/>
    </location>
</feature>
<evidence type="ECO:0000256" key="5">
    <source>
        <dbReference type="ARBA" id="ARBA00023136"/>
    </source>
</evidence>
<evidence type="ECO:0000256" key="4">
    <source>
        <dbReference type="ARBA" id="ARBA00022989"/>
    </source>
</evidence>
<feature type="transmembrane region" description="Helical" evidence="6">
    <location>
        <begin position="235"/>
        <end position="257"/>
    </location>
</feature>
<evidence type="ECO:0000259" key="7">
    <source>
        <dbReference type="PROSITE" id="PS50850"/>
    </source>
</evidence>
<reference evidence="9" key="1">
    <citation type="submission" date="2019-12" db="EMBL/GenBank/DDBJ databases">
        <title>Complete genome of Terracaulis silvestris 0127_4.</title>
        <authorList>
            <person name="Vieira S."/>
            <person name="Riedel T."/>
            <person name="Sproer C."/>
            <person name="Pascual J."/>
            <person name="Boedeker C."/>
            <person name="Overmann J."/>
        </authorList>
    </citation>
    <scope>NUCLEOTIDE SEQUENCE [LARGE SCALE GENOMIC DNA]</scope>
    <source>
        <strain evidence="9">0127_4</strain>
    </source>
</reference>
<keyword evidence="2" id="KW-0813">Transport</keyword>
<name>A0A6I6MGC5_9CAUL</name>
<dbReference type="PROSITE" id="PS50850">
    <property type="entry name" value="MFS"/>
    <property type="match status" value="1"/>
</dbReference>
<protein>
    <submittedName>
        <fullName evidence="8">D-galactonate transporter</fullName>
    </submittedName>
</protein>
<gene>
    <name evidence="8" type="ORF">DSM104635_00462</name>
</gene>